<name>A0A182K9N3_9DIPT</name>
<reference evidence="2" key="2">
    <citation type="submission" date="2020-05" db="UniProtKB">
        <authorList>
            <consortium name="EnsemblMetazoa"/>
        </authorList>
    </citation>
    <scope>IDENTIFICATION</scope>
    <source>
        <strain evidence="2">ACHKN1017</strain>
    </source>
</reference>
<keyword evidence="3" id="KW-1185">Reference proteome</keyword>
<dbReference type="AlphaFoldDB" id="A0A182K9N3"/>
<reference evidence="3" key="1">
    <citation type="submission" date="2013-03" db="EMBL/GenBank/DDBJ databases">
        <title>The Genome Sequence of Anopheles christyi ACHKN1017.</title>
        <authorList>
            <consortium name="The Broad Institute Genomics Platform"/>
            <person name="Neafsey D.E."/>
            <person name="Besansky N."/>
            <person name="Walker B."/>
            <person name="Young S.K."/>
            <person name="Zeng Q."/>
            <person name="Gargeya S."/>
            <person name="Fitzgerald M."/>
            <person name="Haas B."/>
            <person name="Abouelleil A."/>
            <person name="Allen A.W."/>
            <person name="Alvarado L."/>
            <person name="Arachchi H.M."/>
            <person name="Berlin A.M."/>
            <person name="Chapman S.B."/>
            <person name="Gainer-Dewar J."/>
            <person name="Goldberg J."/>
            <person name="Griggs A."/>
            <person name="Gujja S."/>
            <person name="Hansen M."/>
            <person name="Howarth C."/>
            <person name="Imamovic A."/>
            <person name="Ireland A."/>
            <person name="Larimer J."/>
            <person name="McCowan C."/>
            <person name="Murphy C."/>
            <person name="Pearson M."/>
            <person name="Poon T.W."/>
            <person name="Priest M."/>
            <person name="Roberts A."/>
            <person name="Saif S."/>
            <person name="Shea T."/>
            <person name="Sisk P."/>
            <person name="Sykes S."/>
            <person name="Wortman J."/>
            <person name="Nusbaum C."/>
            <person name="Birren B."/>
        </authorList>
    </citation>
    <scope>NUCLEOTIDE SEQUENCE [LARGE SCALE GENOMIC DNA]</scope>
    <source>
        <strain evidence="3">ACHKN1017</strain>
    </source>
</reference>
<sequence length="93" mass="10531">MVNSFLDKRGQRDGQRMSFQHSAECESRTDALFRTGAYPSHVKHPTPLSDLVNFDLVLDVVISERMHLTDKGVSAKCIDMWINGHPEIGFKLT</sequence>
<feature type="region of interest" description="Disordered" evidence="1">
    <location>
        <begin position="1"/>
        <end position="24"/>
    </location>
</feature>
<organism evidence="2 3">
    <name type="scientific">Anopheles christyi</name>
    <dbReference type="NCBI Taxonomy" id="43041"/>
    <lineage>
        <taxon>Eukaryota</taxon>
        <taxon>Metazoa</taxon>
        <taxon>Ecdysozoa</taxon>
        <taxon>Arthropoda</taxon>
        <taxon>Hexapoda</taxon>
        <taxon>Insecta</taxon>
        <taxon>Pterygota</taxon>
        <taxon>Neoptera</taxon>
        <taxon>Endopterygota</taxon>
        <taxon>Diptera</taxon>
        <taxon>Nematocera</taxon>
        <taxon>Culicoidea</taxon>
        <taxon>Culicidae</taxon>
        <taxon>Anophelinae</taxon>
        <taxon>Anopheles</taxon>
    </lineage>
</organism>
<proteinExistence type="predicted"/>
<dbReference type="Proteomes" id="UP000075881">
    <property type="component" value="Unassembled WGS sequence"/>
</dbReference>
<evidence type="ECO:0000313" key="2">
    <source>
        <dbReference type="EnsemblMetazoa" id="ACHR007470-PA"/>
    </source>
</evidence>
<feature type="compositionally biased region" description="Basic and acidic residues" evidence="1">
    <location>
        <begin position="1"/>
        <end position="15"/>
    </location>
</feature>
<protein>
    <submittedName>
        <fullName evidence="2">Uncharacterized protein</fullName>
    </submittedName>
</protein>
<dbReference type="VEuPathDB" id="VectorBase:ACHR007470"/>
<accession>A0A182K9N3</accession>
<dbReference type="EnsemblMetazoa" id="ACHR007470-RA">
    <property type="protein sequence ID" value="ACHR007470-PA"/>
    <property type="gene ID" value="ACHR007470"/>
</dbReference>
<evidence type="ECO:0000313" key="3">
    <source>
        <dbReference type="Proteomes" id="UP000075881"/>
    </source>
</evidence>
<evidence type="ECO:0000256" key="1">
    <source>
        <dbReference type="SAM" id="MobiDB-lite"/>
    </source>
</evidence>